<keyword evidence="3" id="KW-1185">Reference proteome</keyword>
<accession>A0ABU5J1G6</accession>
<name>A0ABU5J1G6_9BACI</name>
<evidence type="ECO:0000256" key="1">
    <source>
        <dbReference type="SAM" id="MobiDB-lite"/>
    </source>
</evidence>
<reference evidence="2 3" key="1">
    <citation type="submission" date="2023-11" db="EMBL/GenBank/DDBJ databases">
        <title>Bacillus jintuensis, isolated from a mudflat on the Beibu Gulf coast.</title>
        <authorList>
            <person name="Li M."/>
        </authorList>
    </citation>
    <scope>NUCLEOTIDE SEQUENCE [LARGE SCALE GENOMIC DNA]</scope>
    <source>
        <strain evidence="2 3">31A1R</strain>
    </source>
</reference>
<evidence type="ECO:0008006" key="4">
    <source>
        <dbReference type="Google" id="ProtNLM"/>
    </source>
</evidence>
<evidence type="ECO:0000313" key="3">
    <source>
        <dbReference type="Proteomes" id="UP001290455"/>
    </source>
</evidence>
<protein>
    <recommendedName>
        <fullName evidence="4">DUF4025 domain-containing protein</fullName>
    </recommendedName>
</protein>
<proteinExistence type="predicted"/>
<comment type="caution">
    <text evidence="2">The sequence shown here is derived from an EMBL/GenBank/DDBJ whole genome shotgun (WGS) entry which is preliminary data.</text>
</comment>
<sequence>MKSRNEQSSYKRSNLEEALENNADNQSVSSQKDGFRYDYDDSADITNEH</sequence>
<feature type="region of interest" description="Disordered" evidence="1">
    <location>
        <begin position="1"/>
        <end position="49"/>
    </location>
</feature>
<dbReference type="EMBL" id="JAXOFX010000012">
    <property type="protein sequence ID" value="MDZ5473263.1"/>
    <property type="molecule type" value="Genomic_DNA"/>
</dbReference>
<organism evidence="2 3">
    <name type="scientific">Robertmurraya mangrovi</name>
    <dbReference type="NCBI Taxonomy" id="3098077"/>
    <lineage>
        <taxon>Bacteria</taxon>
        <taxon>Bacillati</taxon>
        <taxon>Bacillota</taxon>
        <taxon>Bacilli</taxon>
        <taxon>Bacillales</taxon>
        <taxon>Bacillaceae</taxon>
        <taxon>Robertmurraya</taxon>
    </lineage>
</organism>
<evidence type="ECO:0000313" key="2">
    <source>
        <dbReference type="EMBL" id="MDZ5473263.1"/>
    </source>
</evidence>
<dbReference type="Proteomes" id="UP001290455">
    <property type="component" value="Unassembled WGS sequence"/>
</dbReference>
<dbReference type="RefSeq" id="WP_322447562.1">
    <property type="nucleotide sequence ID" value="NZ_JAXOFX010000012.1"/>
</dbReference>
<gene>
    <name evidence="2" type="ORF">SM124_16215</name>
</gene>
<feature type="compositionally biased region" description="Polar residues" evidence="1">
    <location>
        <begin position="1"/>
        <end position="12"/>
    </location>
</feature>